<dbReference type="InterPro" id="IPR036880">
    <property type="entry name" value="Kunitz_BPTI_sf"/>
</dbReference>
<sequence length="180" mass="21440">MYIYFPTIFLLFLHPVAAVNPQGFTIKEPKCWYVANPGPCDDFVKVWGYDYLTNRCIFFYYGGCGGNPNRFYTKEECLKTCRVYDHINNVCLLPIWATAIKSNRLKQFESYPDYATYIFLQTPWVIYQQFYVDSVAILTIFDMQFAIFHLLQPYFGCGIWHFSAGCNKFWQRMQMRLMMR</sequence>
<dbReference type="FunFam" id="4.10.410.10:FF:000026">
    <property type="entry name" value="Serine protease inhibitor, putative"/>
    <property type="match status" value="1"/>
</dbReference>
<dbReference type="PROSITE" id="PS50279">
    <property type="entry name" value="BPTI_KUNITZ_2"/>
    <property type="match status" value="1"/>
</dbReference>
<dbReference type="AlphaFoldDB" id="B4Q7P6"/>
<dbReference type="SUPFAM" id="SSF57362">
    <property type="entry name" value="BPTI-like"/>
    <property type="match status" value="1"/>
</dbReference>
<feature type="signal peptide" evidence="4">
    <location>
        <begin position="1"/>
        <end position="18"/>
    </location>
</feature>
<dbReference type="PANTHER" id="PTHR10083:SF374">
    <property type="entry name" value="BPTI_KUNITZ INHIBITOR DOMAIN-CONTAINING PROTEIN"/>
    <property type="match status" value="1"/>
</dbReference>
<dbReference type="OMA" id="DMQFAIF"/>
<name>B4Q7P6_DROSI</name>
<keyword evidence="2" id="KW-0722">Serine protease inhibitor</keyword>
<dbReference type="Proteomes" id="UP000000304">
    <property type="component" value="Chromosome 2L"/>
</dbReference>
<dbReference type="SMR" id="B4Q7P6"/>
<evidence type="ECO:0000256" key="3">
    <source>
        <dbReference type="ARBA" id="ARBA00023157"/>
    </source>
</evidence>
<dbReference type="HOGENOM" id="CLU_1580181_0_0_1"/>
<evidence type="ECO:0000256" key="2">
    <source>
        <dbReference type="ARBA" id="ARBA00022900"/>
    </source>
</evidence>
<keyword evidence="4" id="KW-0732">Signal</keyword>
<reference evidence="6 7" key="1">
    <citation type="journal article" date="2007" name="Nature">
        <title>Evolution of genes and genomes on the Drosophila phylogeny.</title>
        <authorList>
            <consortium name="Drosophila 12 Genomes Consortium"/>
            <person name="Clark A.G."/>
            <person name="Eisen M.B."/>
            <person name="Smith D.R."/>
            <person name="Bergman C.M."/>
            <person name="Oliver B."/>
            <person name="Markow T.A."/>
            <person name="Kaufman T.C."/>
            <person name="Kellis M."/>
            <person name="Gelbart W."/>
            <person name="Iyer V.N."/>
            <person name="Pollard D.A."/>
            <person name="Sackton T.B."/>
            <person name="Larracuente A.M."/>
            <person name="Singh N.D."/>
            <person name="Abad J.P."/>
            <person name="Abt D.N."/>
            <person name="Adryan B."/>
            <person name="Aguade M."/>
            <person name="Akashi H."/>
            <person name="Anderson W.W."/>
            <person name="Aquadro C.F."/>
            <person name="Ardell D.H."/>
            <person name="Arguello R."/>
            <person name="Artieri C.G."/>
            <person name="Barbash D.A."/>
            <person name="Barker D."/>
            <person name="Barsanti P."/>
            <person name="Batterham P."/>
            <person name="Batzoglou S."/>
            <person name="Begun D."/>
            <person name="Bhutkar A."/>
            <person name="Blanco E."/>
            <person name="Bosak S.A."/>
            <person name="Bradley R.K."/>
            <person name="Brand A.D."/>
            <person name="Brent M.R."/>
            <person name="Brooks A.N."/>
            <person name="Brown R.H."/>
            <person name="Butlin R.K."/>
            <person name="Caggese C."/>
            <person name="Calvi B.R."/>
            <person name="Bernardo de Carvalho A."/>
            <person name="Caspi A."/>
            <person name="Castrezana S."/>
            <person name="Celniker S.E."/>
            <person name="Chang J.L."/>
            <person name="Chapple C."/>
            <person name="Chatterji S."/>
            <person name="Chinwalla A."/>
            <person name="Civetta A."/>
            <person name="Clifton S.W."/>
            <person name="Comeron J.M."/>
            <person name="Costello J.C."/>
            <person name="Coyne J.A."/>
            <person name="Daub J."/>
            <person name="David R.G."/>
            <person name="Delcher A.L."/>
            <person name="Delehaunty K."/>
            <person name="Do C.B."/>
            <person name="Ebling H."/>
            <person name="Edwards K."/>
            <person name="Eickbush T."/>
            <person name="Evans J.D."/>
            <person name="Filipski A."/>
            <person name="Findeiss S."/>
            <person name="Freyhult E."/>
            <person name="Fulton L."/>
            <person name="Fulton R."/>
            <person name="Garcia A.C."/>
            <person name="Gardiner A."/>
            <person name="Garfield D.A."/>
            <person name="Garvin B.E."/>
            <person name="Gibson G."/>
            <person name="Gilbert D."/>
            <person name="Gnerre S."/>
            <person name="Godfrey J."/>
            <person name="Good R."/>
            <person name="Gotea V."/>
            <person name="Gravely B."/>
            <person name="Greenberg A.J."/>
            <person name="Griffiths-Jones S."/>
            <person name="Gross S."/>
            <person name="Guigo R."/>
            <person name="Gustafson E.A."/>
            <person name="Haerty W."/>
            <person name="Hahn M.W."/>
            <person name="Halligan D.L."/>
            <person name="Halpern A.L."/>
            <person name="Halter G.M."/>
            <person name="Han M.V."/>
            <person name="Heger A."/>
            <person name="Hillier L."/>
            <person name="Hinrichs A.S."/>
            <person name="Holmes I."/>
            <person name="Hoskins R.A."/>
            <person name="Hubisz M.J."/>
            <person name="Hultmark D."/>
            <person name="Huntley M.A."/>
            <person name="Jaffe D.B."/>
            <person name="Jagadeeshan S."/>
            <person name="Jeck W.R."/>
            <person name="Johnson J."/>
            <person name="Jones C.D."/>
            <person name="Jordan W.C."/>
            <person name="Karpen G.H."/>
            <person name="Kataoka E."/>
            <person name="Keightley P.D."/>
            <person name="Kheradpour P."/>
            <person name="Kirkness E.F."/>
            <person name="Koerich L.B."/>
            <person name="Kristiansen K."/>
            <person name="Kudrna D."/>
            <person name="Kulathinal R.J."/>
            <person name="Kumar S."/>
            <person name="Kwok R."/>
            <person name="Lander E."/>
            <person name="Langley C.H."/>
            <person name="Lapoint R."/>
            <person name="Lazzaro B.P."/>
            <person name="Lee S.J."/>
            <person name="Levesque L."/>
            <person name="Li R."/>
            <person name="Lin C.F."/>
            <person name="Lin M.F."/>
            <person name="Lindblad-Toh K."/>
            <person name="Llopart A."/>
            <person name="Long M."/>
            <person name="Low L."/>
            <person name="Lozovsky E."/>
            <person name="Lu J."/>
            <person name="Luo M."/>
            <person name="Machado C.A."/>
            <person name="Makalowski W."/>
            <person name="Marzo M."/>
            <person name="Matsuda M."/>
            <person name="Matzkin L."/>
            <person name="McAllister B."/>
            <person name="McBride C.S."/>
            <person name="McKernan B."/>
            <person name="McKernan K."/>
            <person name="Mendez-Lago M."/>
            <person name="Minx P."/>
            <person name="Mollenhauer M.U."/>
            <person name="Montooth K."/>
            <person name="Mount S.M."/>
            <person name="Mu X."/>
            <person name="Myers E."/>
            <person name="Negre B."/>
            <person name="Newfeld S."/>
            <person name="Nielsen R."/>
            <person name="Noor M.A."/>
            <person name="O'Grady P."/>
            <person name="Pachter L."/>
            <person name="Papaceit M."/>
            <person name="Parisi M.J."/>
            <person name="Parisi M."/>
            <person name="Parts L."/>
            <person name="Pedersen J.S."/>
            <person name="Pesole G."/>
            <person name="Phillippy A.M."/>
            <person name="Ponting C.P."/>
            <person name="Pop M."/>
            <person name="Porcelli D."/>
            <person name="Powell J.R."/>
            <person name="Prohaska S."/>
            <person name="Pruitt K."/>
            <person name="Puig M."/>
            <person name="Quesneville H."/>
            <person name="Ram K.R."/>
            <person name="Rand D."/>
            <person name="Rasmussen M.D."/>
            <person name="Reed L.K."/>
            <person name="Reenan R."/>
            <person name="Reily A."/>
            <person name="Remington K.A."/>
            <person name="Rieger T.T."/>
            <person name="Ritchie M.G."/>
            <person name="Robin C."/>
            <person name="Rogers Y.H."/>
            <person name="Rohde C."/>
            <person name="Rozas J."/>
            <person name="Rubenfield M.J."/>
            <person name="Ruiz A."/>
            <person name="Russo S."/>
            <person name="Salzberg S.L."/>
            <person name="Sanchez-Gracia A."/>
            <person name="Saranga D.J."/>
            <person name="Sato H."/>
            <person name="Schaeffer S.W."/>
            <person name="Schatz M.C."/>
            <person name="Schlenke T."/>
            <person name="Schwartz R."/>
            <person name="Segarra C."/>
            <person name="Singh R.S."/>
            <person name="Sirot L."/>
            <person name="Sirota M."/>
            <person name="Sisneros N.B."/>
            <person name="Smith C.D."/>
            <person name="Smith T.F."/>
            <person name="Spieth J."/>
            <person name="Stage D.E."/>
            <person name="Stark A."/>
            <person name="Stephan W."/>
            <person name="Strausberg R.L."/>
            <person name="Strempel S."/>
            <person name="Sturgill D."/>
            <person name="Sutton G."/>
            <person name="Sutton G.G."/>
            <person name="Tao W."/>
            <person name="Teichmann S."/>
            <person name="Tobari Y.N."/>
            <person name="Tomimura Y."/>
            <person name="Tsolas J.M."/>
            <person name="Valente V.L."/>
            <person name="Venter E."/>
            <person name="Venter J.C."/>
            <person name="Vicario S."/>
            <person name="Vieira F.G."/>
            <person name="Vilella A.J."/>
            <person name="Villasante A."/>
            <person name="Walenz B."/>
            <person name="Wang J."/>
            <person name="Wasserman M."/>
            <person name="Watts T."/>
            <person name="Wilson D."/>
            <person name="Wilson R.K."/>
            <person name="Wing R.A."/>
            <person name="Wolfner M.F."/>
            <person name="Wong A."/>
            <person name="Wong G.K."/>
            <person name="Wu C.I."/>
            <person name="Wu G."/>
            <person name="Yamamoto D."/>
            <person name="Yang H.P."/>
            <person name="Yang S.P."/>
            <person name="Yorke J.A."/>
            <person name="Yoshida K."/>
            <person name="Zdobnov E."/>
            <person name="Zhang P."/>
            <person name="Zhang Y."/>
            <person name="Zimin A.V."/>
            <person name="Baldwin J."/>
            <person name="Abdouelleil A."/>
            <person name="Abdulkadir J."/>
            <person name="Abebe A."/>
            <person name="Abera B."/>
            <person name="Abreu J."/>
            <person name="Acer S.C."/>
            <person name="Aftuck L."/>
            <person name="Alexander A."/>
            <person name="An P."/>
            <person name="Anderson E."/>
            <person name="Anderson S."/>
            <person name="Arachi H."/>
            <person name="Azer M."/>
            <person name="Bachantsang P."/>
            <person name="Barry A."/>
            <person name="Bayul T."/>
            <person name="Berlin A."/>
            <person name="Bessette D."/>
            <person name="Bloom T."/>
            <person name="Blye J."/>
            <person name="Boguslavskiy L."/>
            <person name="Bonnet C."/>
            <person name="Boukhgalter B."/>
            <person name="Bourzgui I."/>
            <person name="Brown A."/>
            <person name="Cahill P."/>
            <person name="Channer S."/>
            <person name="Cheshatsang Y."/>
            <person name="Chuda L."/>
            <person name="Citroen M."/>
            <person name="Collymore A."/>
            <person name="Cooke P."/>
            <person name="Costello M."/>
            <person name="D'Aco K."/>
            <person name="Daza R."/>
            <person name="De Haan G."/>
            <person name="DeGray S."/>
            <person name="DeMaso C."/>
            <person name="Dhargay N."/>
            <person name="Dooley K."/>
            <person name="Dooley E."/>
            <person name="Doricent M."/>
            <person name="Dorje P."/>
            <person name="Dorjee K."/>
            <person name="Dupes A."/>
            <person name="Elong R."/>
            <person name="Falk J."/>
            <person name="Farina A."/>
            <person name="Faro S."/>
            <person name="Ferguson D."/>
            <person name="Fisher S."/>
            <person name="Foley C.D."/>
            <person name="Franke A."/>
            <person name="Friedrich D."/>
            <person name="Gadbois L."/>
            <person name="Gearin G."/>
            <person name="Gearin C.R."/>
            <person name="Giannoukos G."/>
            <person name="Goode T."/>
            <person name="Graham J."/>
            <person name="Grandbois E."/>
            <person name="Grewal S."/>
            <person name="Gyaltsen K."/>
            <person name="Hafez N."/>
            <person name="Hagos B."/>
            <person name="Hall J."/>
            <person name="Henson C."/>
            <person name="Hollinger A."/>
            <person name="Honan T."/>
            <person name="Huard M.D."/>
            <person name="Hughes L."/>
            <person name="Hurhula B."/>
            <person name="Husby M.E."/>
            <person name="Kamat A."/>
            <person name="Kanga B."/>
            <person name="Kashin S."/>
            <person name="Khazanovich D."/>
            <person name="Kisner P."/>
            <person name="Lance K."/>
            <person name="Lara M."/>
            <person name="Lee W."/>
            <person name="Lennon N."/>
            <person name="Letendre F."/>
            <person name="LeVine R."/>
            <person name="Lipovsky A."/>
            <person name="Liu X."/>
            <person name="Liu J."/>
            <person name="Liu S."/>
            <person name="Lokyitsang T."/>
            <person name="Lokyitsang Y."/>
            <person name="Lubonja R."/>
            <person name="Lui A."/>
            <person name="MacDonald P."/>
            <person name="Magnisalis V."/>
            <person name="Maru K."/>
            <person name="Matthews C."/>
            <person name="McCusker W."/>
            <person name="McDonough S."/>
            <person name="Mehta T."/>
            <person name="Meldrim J."/>
            <person name="Meneus L."/>
            <person name="Mihai O."/>
            <person name="Mihalev A."/>
            <person name="Mihova T."/>
            <person name="Mittelman R."/>
            <person name="Mlenga V."/>
            <person name="Montmayeur A."/>
            <person name="Mulrain L."/>
            <person name="Navidi A."/>
            <person name="Naylor J."/>
            <person name="Negash T."/>
            <person name="Nguyen T."/>
            <person name="Nguyen N."/>
            <person name="Nicol R."/>
            <person name="Norbu C."/>
            <person name="Norbu N."/>
            <person name="Novod N."/>
            <person name="O'Neill B."/>
            <person name="Osman S."/>
            <person name="Markiewicz E."/>
            <person name="Oyono O.L."/>
            <person name="Patti C."/>
            <person name="Phunkhang P."/>
            <person name="Pierre F."/>
            <person name="Priest M."/>
            <person name="Raghuraman S."/>
            <person name="Rege F."/>
            <person name="Reyes R."/>
            <person name="Rise C."/>
            <person name="Rogov P."/>
            <person name="Ross K."/>
            <person name="Ryan E."/>
            <person name="Settipalli S."/>
            <person name="Shea T."/>
            <person name="Sherpa N."/>
            <person name="Shi L."/>
            <person name="Shih D."/>
            <person name="Sparrow T."/>
            <person name="Spaulding J."/>
            <person name="Stalker J."/>
            <person name="Stange-Thomann N."/>
            <person name="Stavropoulos S."/>
            <person name="Stone C."/>
            <person name="Strader C."/>
            <person name="Tesfaye S."/>
            <person name="Thomson T."/>
            <person name="Thoulutsang Y."/>
            <person name="Thoulutsang D."/>
            <person name="Topham K."/>
            <person name="Topping I."/>
            <person name="Tsamla T."/>
            <person name="Vassiliev H."/>
            <person name="Vo A."/>
            <person name="Wangchuk T."/>
            <person name="Wangdi T."/>
            <person name="Weiand M."/>
            <person name="Wilkinson J."/>
            <person name="Wilson A."/>
            <person name="Yadav S."/>
            <person name="Young G."/>
            <person name="Yu Q."/>
            <person name="Zembek L."/>
            <person name="Zhong D."/>
            <person name="Zimmer A."/>
            <person name="Zwirko Z."/>
            <person name="Jaffe D.B."/>
            <person name="Alvarez P."/>
            <person name="Brockman W."/>
            <person name="Butler J."/>
            <person name="Chin C."/>
            <person name="Gnerre S."/>
            <person name="Grabherr M."/>
            <person name="Kleber M."/>
            <person name="Mauceli E."/>
            <person name="MacCallum I."/>
        </authorList>
    </citation>
    <scope>NUCLEOTIDE SEQUENCE [LARGE SCALE GENOMIC DNA]</scope>
    <source>
        <strain evidence="7">white501</strain>
    </source>
</reference>
<dbReference type="SMART" id="SM00131">
    <property type="entry name" value="KU"/>
    <property type="match status" value="1"/>
</dbReference>
<dbReference type="GO" id="GO:0004867">
    <property type="term" value="F:serine-type endopeptidase inhibitor activity"/>
    <property type="evidence" value="ECO:0007669"/>
    <property type="project" value="UniProtKB-KW"/>
</dbReference>
<evidence type="ECO:0000256" key="1">
    <source>
        <dbReference type="ARBA" id="ARBA00022690"/>
    </source>
</evidence>
<dbReference type="PhylomeDB" id="B4Q7P6"/>
<evidence type="ECO:0000313" key="7">
    <source>
        <dbReference type="Proteomes" id="UP000000304"/>
    </source>
</evidence>
<dbReference type="GO" id="GO:0005615">
    <property type="term" value="C:extracellular space"/>
    <property type="evidence" value="ECO:0007669"/>
    <property type="project" value="TreeGrafter"/>
</dbReference>
<dbReference type="InterPro" id="IPR020901">
    <property type="entry name" value="Prtase_inh_Kunz-CS"/>
</dbReference>
<keyword evidence="1" id="KW-0646">Protease inhibitor</keyword>
<dbReference type="OrthoDB" id="4473401at2759"/>
<evidence type="ECO:0000256" key="4">
    <source>
        <dbReference type="SAM" id="SignalP"/>
    </source>
</evidence>
<dbReference type="PROSITE" id="PS00280">
    <property type="entry name" value="BPTI_KUNITZ_1"/>
    <property type="match status" value="1"/>
</dbReference>
<dbReference type="Gene3D" id="4.10.410.10">
    <property type="entry name" value="Pancreatic trypsin inhibitor Kunitz domain"/>
    <property type="match status" value="1"/>
</dbReference>
<accession>B4Q7P6</accession>
<protein>
    <submittedName>
        <fullName evidence="6">GD23586</fullName>
    </submittedName>
</protein>
<dbReference type="PANTHER" id="PTHR10083">
    <property type="entry name" value="KUNITZ-TYPE PROTEASE INHIBITOR-RELATED"/>
    <property type="match status" value="1"/>
</dbReference>
<dbReference type="EMBL" id="CM000361">
    <property type="protein sequence ID" value="EDX04328.1"/>
    <property type="molecule type" value="Genomic_DNA"/>
</dbReference>
<dbReference type="STRING" id="7240.B4Q7P6"/>
<dbReference type="PRINTS" id="PR00759">
    <property type="entry name" value="BASICPTASE"/>
</dbReference>
<dbReference type="Pfam" id="PF00014">
    <property type="entry name" value="Kunitz_BPTI"/>
    <property type="match status" value="1"/>
</dbReference>
<proteinExistence type="predicted"/>
<dbReference type="InterPro" id="IPR050098">
    <property type="entry name" value="TFPI/VKTCI-like"/>
</dbReference>
<keyword evidence="7" id="KW-1185">Reference proteome</keyword>
<gene>
    <name evidence="6" type="primary">Dsim\GD23586</name>
    <name evidence="6" type="ORF">Dsim_GD23586</name>
</gene>
<dbReference type="InterPro" id="IPR002223">
    <property type="entry name" value="Kunitz_BPTI"/>
</dbReference>
<organism evidence="6 7">
    <name type="scientific">Drosophila simulans</name>
    <name type="common">Fruit fly</name>
    <dbReference type="NCBI Taxonomy" id="7240"/>
    <lineage>
        <taxon>Eukaryota</taxon>
        <taxon>Metazoa</taxon>
        <taxon>Ecdysozoa</taxon>
        <taxon>Arthropoda</taxon>
        <taxon>Hexapoda</taxon>
        <taxon>Insecta</taxon>
        <taxon>Pterygota</taxon>
        <taxon>Neoptera</taxon>
        <taxon>Endopterygota</taxon>
        <taxon>Diptera</taxon>
        <taxon>Brachycera</taxon>
        <taxon>Muscomorpha</taxon>
        <taxon>Ephydroidea</taxon>
        <taxon>Drosophilidae</taxon>
        <taxon>Drosophila</taxon>
        <taxon>Sophophora</taxon>
    </lineage>
</organism>
<keyword evidence="3" id="KW-1015">Disulfide bond</keyword>
<evidence type="ECO:0000313" key="6">
    <source>
        <dbReference type="EMBL" id="EDX04328.1"/>
    </source>
</evidence>
<feature type="chain" id="PRO_5002820350" evidence="4">
    <location>
        <begin position="19"/>
        <end position="180"/>
    </location>
</feature>
<evidence type="ECO:0000259" key="5">
    <source>
        <dbReference type="PROSITE" id="PS50279"/>
    </source>
</evidence>
<feature type="domain" description="BPTI/Kunitz inhibitor" evidence="5">
    <location>
        <begin position="31"/>
        <end position="81"/>
    </location>
</feature>